<keyword evidence="2" id="KW-1185">Reference proteome</keyword>
<comment type="caution">
    <text evidence="1">The sequence shown here is derived from an EMBL/GenBank/DDBJ whole genome shotgun (WGS) entry which is preliminary data.</text>
</comment>
<protein>
    <submittedName>
        <fullName evidence="1">Thioredoxin family protein</fullName>
    </submittedName>
</protein>
<reference evidence="2" key="1">
    <citation type="journal article" date="2019" name="Int. J. Syst. Evol. Microbiol.">
        <title>The Global Catalogue of Microorganisms (GCM) 10K type strain sequencing project: providing services to taxonomists for standard genome sequencing and annotation.</title>
        <authorList>
            <consortium name="The Broad Institute Genomics Platform"/>
            <consortium name="The Broad Institute Genome Sequencing Center for Infectious Disease"/>
            <person name="Wu L."/>
            <person name="Ma J."/>
        </authorList>
    </citation>
    <scope>NUCLEOTIDE SEQUENCE [LARGE SCALE GENOMIC DNA]</scope>
    <source>
        <strain evidence="2">CGMCC 1.16305</strain>
    </source>
</reference>
<dbReference type="Pfam" id="PF14595">
    <property type="entry name" value="Thioredoxin_9"/>
    <property type="match status" value="1"/>
</dbReference>
<accession>A0ABW2PZY8</accession>
<proteinExistence type="predicted"/>
<dbReference type="SUPFAM" id="SSF52833">
    <property type="entry name" value="Thioredoxin-like"/>
    <property type="match status" value="1"/>
</dbReference>
<gene>
    <name evidence="1" type="ORF">ACFQRG_17210</name>
</gene>
<dbReference type="Gene3D" id="3.40.30.10">
    <property type="entry name" value="Glutaredoxin"/>
    <property type="match status" value="1"/>
</dbReference>
<sequence length="188" mass="21769">MGKNISHKVGKGITPEAFIRQMEKNQDIFLSNYKNFSMDEKDLTLLKNLCNDKDIRCEIIAADWCGDVARNVPVIFRLMEVVNIPAEVFILEENFDLIDQFLTLGGRSVPVVLFTNRNGDVLAQWGPRPAYIQEPMVEFKHLQLDPNSEEYKNKVKDVYTEIMRRYGEGTEHHQLIIDEIRDILAQIN</sequence>
<evidence type="ECO:0000313" key="1">
    <source>
        <dbReference type="EMBL" id="MFC7394664.1"/>
    </source>
</evidence>
<dbReference type="InterPro" id="IPR036249">
    <property type="entry name" value="Thioredoxin-like_sf"/>
</dbReference>
<organism evidence="1 2">
    <name type="scientific">Scopulibacillus cellulosilyticus</name>
    <dbReference type="NCBI Taxonomy" id="2665665"/>
    <lineage>
        <taxon>Bacteria</taxon>
        <taxon>Bacillati</taxon>
        <taxon>Bacillota</taxon>
        <taxon>Bacilli</taxon>
        <taxon>Bacillales</taxon>
        <taxon>Sporolactobacillaceae</taxon>
        <taxon>Scopulibacillus</taxon>
    </lineage>
</organism>
<dbReference type="Proteomes" id="UP001596505">
    <property type="component" value="Unassembled WGS sequence"/>
</dbReference>
<name>A0ABW2PZY8_9BACL</name>
<evidence type="ECO:0000313" key="2">
    <source>
        <dbReference type="Proteomes" id="UP001596505"/>
    </source>
</evidence>
<dbReference type="EMBL" id="JBHTCO010000036">
    <property type="protein sequence ID" value="MFC7394664.1"/>
    <property type="molecule type" value="Genomic_DNA"/>
</dbReference>
<dbReference type="RefSeq" id="WP_380968331.1">
    <property type="nucleotide sequence ID" value="NZ_JBHTCO010000036.1"/>
</dbReference>